<comment type="caution">
    <text evidence="1">The sequence shown here is derived from an EMBL/GenBank/DDBJ whole genome shotgun (WGS) entry which is preliminary data.</text>
</comment>
<reference evidence="1" key="2">
    <citation type="submission" date="2021-10" db="EMBL/GenBank/DDBJ databases">
        <title>Phylogenomics reveals ancestral predisposition of the termite-cultivated fungus Termitomyces towards a domesticated lifestyle.</title>
        <authorList>
            <person name="Auxier B."/>
            <person name="Grum-Grzhimaylo A."/>
            <person name="Cardenas M.E."/>
            <person name="Lodge J.D."/>
            <person name="Laessoe T."/>
            <person name="Pedersen O."/>
            <person name="Smith M.E."/>
            <person name="Kuyper T.W."/>
            <person name="Franco-Molano E.A."/>
            <person name="Baroni T.J."/>
            <person name="Aanen D.K."/>
        </authorList>
    </citation>
    <scope>NUCLEOTIDE SEQUENCE</scope>
    <source>
        <strain evidence="1">AP01</strain>
        <tissue evidence="1">Mycelium</tissue>
    </source>
</reference>
<reference evidence="1" key="1">
    <citation type="submission" date="2020-07" db="EMBL/GenBank/DDBJ databases">
        <authorList>
            <person name="Nieuwenhuis M."/>
            <person name="Van De Peppel L.J.J."/>
        </authorList>
    </citation>
    <scope>NUCLEOTIDE SEQUENCE</scope>
    <source>
        <strain evidence="1">AP01</strain>
        <tissue evidence="1">Mycelium</tissue>
    </source>
</reference>
<name>A0A9P7FZ23_9AGAR</name>
<keyword evidence="2" id="KW-1185">Reference proteome</keyword>
<evidence type="ECO:0000313" key="1">
    <source>
        <dbReference type="EMBL" id="KAG5639890.1"/>
    </source>
</evidence>
<dbReference type="AlphaFoldDB" id="A0A9P7FZ23"/>
<protein>
    <submittedName>
        <fullName evidence="1">Uncharacterized protein</fullName>
    </submittedName>
</protein>
<proteinExistence type="predicted"/>
<organism evidence="1 2">
    <name type="scientific">Asterophora parasitica</name>
    <dbReference type="NCBI Taxonomy" id="117018"/>
    <lineage>
        <taxon>Eukaryota</taxon>
        <taxon>Fungi</taxon>
        <taxon>Dikarya</taxon>
        <taxon>Basidiomycota</taxon>
        <taxon>Agaricomycotina</taxon>
        <taxon>Agaricomycetes</taxon>
        <taxon>Agaricomycetidae</taxon>
        <taxon>Agaricales</taxon>
        <taxon>Tricholomatineae</taxon>
        <taxon>Lyophyllaceae</taxon>
        <taxon>Asterophora</taxon>
    </lineage>
</organism>
<evidence type="ECO:0000313" key="2">
    <source>
        <dbReference type="Proteomes" id="UP000775547"/>
    </source>
</evidence>
<accession>A0A9P7FZ23</accession>
<gene>
    <name evidence="1" type="ORF">DXG03_002572</name>
</gene>
<dbReference type="EMBL" id="JABCKV010001758">
    <property type="protein sequence ID" value="KAG5639890.1"/>
    <property type="molecule type" value="Genomic_DNA"/>
</dbReference>
<feature type="non-terminal residue" evidence="1">
    <location>
        <position position="54"/>
    </location>
</feature>
<sequence length="54" mass="6028">MIDKGFVEILVNYRHDFPVAFQPTTIPSSPSNLMPQQREAFGDVLPPAKEVISV</sequence>
<dbReference type="Proteomes" id="UP000775547">
    <property type="component" value="Unassembled WGS sequence"/>
</dbReference>